<organism evidence="1 2">
    <name type="scientific">Caerostris extrusa</name>
    <name type="common">Bark spider</name>
    <name type="synonym">Caerostris bankana</name>
    <dbReference type="NCBI Taxonomy" id="172846"/>
    <lineage>
        <taxon>Eukaryota</taxon>
        <taxon>Metazoa</taxon>
        <taxon>Ecdysozoa</taxon>
        <taxon>Arthropoda</taxon>
        <taxon>Chelicerata</taxon>
        <taxon>Arachnida</taxon>
        <taxon>Araneae</taxon>
        <taxon>Araneomorphae</taxon>
        <taxon>Entelegynae</taxon>
        <taxon>Araneoidea</taxon>
        <taxon>Araneidae</taxon>
        <taxon>Caerostris</taxon>
    </lineage>
</organism>
<dbReference type="Proteomes" id="UP001054945">
    <property type="component" value="Unassembled WGS sequence"/>
</dbReference>
<proteinExistence type="predicted"/>
<dbReference type="EMBL" id="BPLR01021306">
    <property type="protein sequence ID" value="GIX88255.1"/>
    <property type="molecule type" value="Genomic_DNA"/>
</dbReference>
<protein>
    <submittedName>
        <fullName evidence="1">Uncharacterized protein</fullName>
    </submittedName>
</protein>
<feature type="non-terminal residue" evidence="1">
    <location>
        <position position="1"/>
    </location>
</feature>
<evidence type="ECO:0000313" key="2">
    <source>
        <dbReference type="Proteomes" id="UP001054945"/>
    </source>
</evidence>
<gene>
    <name evidence="1" type="ORF">CEXT_143961</name>
</gene>
<keyword evidence="2" id="KW-1185">Reference proteome</keyword>
<accession>A0AAV4NTK5</accession>
<name>A0AAV4NTK5_CAEEX</name>
<sequence length="54" mass="5979">IENLDIPKQCPPNTPLLWRTYTNPSAALSSAGDSCLLQCSRVPGFTKTENNMRK</sequence>
<comment type="caution">
    <text evidence="1">The sequence shown here is derived from an EMBL/GenBank/DDBJ whole genome shotgun (WGS) entry which is preliminary data.</text>
</comment>
<reference evidence="1 2" key="1">
    <citation type="submission" date="2021-06" db="EMBL/GenBank/DDBJ databases">
        <title>Caerostris extrusa draft genome.</title>
        <authorList>
            <person name="Kono N."/>
            <person name="Arakawa K."/>
        </authorList>
    </citation>
    <scope>NUCLEOTIDE SEQUENCE [LARGE SCALE GENOMIC DNA]</scope>
</reference>
<dbReference type="AlphaFoldDB" id="A0AAV4NTK5"/>
<evidence type="ECO:0000313" key="1">
    <source>
        <dbReference type="EMBL" id="GIX88255.1"/>
    </source>
</evidence>